<keyword evidence="4 6" id="KW-0378">Hydrolase</keyword>
<evidence type="ECO:0000256" key="3">
    <source>
        <dbReference type="ARBA" id="ARBA00013208"/>
    </source>
</evidence>
<dbReference type="EC" id="3.4.21.89" evidence="3 6"/>
<evidence type="ECO:0000313" key="8">
    <source>
        <dbReference type="EMBL" id="OGG25766.1"/>
    </source>
</evidence>
<dbReference type="InterPro" id="IPR019533">
    <property type="entry name" value="Peptidase_S26"/>
</dbReference>
<dbReference type="NCBIfam" id="TIGR02227">
    <property type="entry name" value="sigpep_I_bact"/>
    <property type="match status" value="1"/>
</dbReference>
<evidence type="ECO:0000313" key="9">
    <source>
        <dbReference type="Proteomes" id="UP000176609"/>
    </source>
</evidence>
<name>A0A1F6AM44_9BACT</name>
<keyword evidence="6" id="KW-0472">Membrane</keyword>
<dbReference type="SUPFAM" id="SSF51306">
    <property type="entry name" value="LexA/Signal peptidase"/>
    <property type="match status" value="1"/>
</dbReference>
<sequence length="406" mass="46398">MNISLQEISPTNPQHNSIFKKNILILILLLWILILGGLYLLVVNKRQNRSNGKQVVQNSDSSALLSPTINPDNLIEMLGMSMYPNYLDNAYYSVDRESYVNTDPQRGDVVIVERSDDNNSVLFFVKRIIGLPGETIMISNGKVYINSVLLSEPYLSQEAKTELWPGSLIQESQTLTIPSGQFFVMGDNRAHSSDSREWNFIPKEQIIAKVLSCAINCSPDHVRKTEEDYTKGEVVVSFEENTRLDQAKELFSRFGIVEYENYPWKSKYKNTDYGAILNSWNQFILKVGPGSEDEMIAKLLGELIVRGASKNYTRPFDVDLDRDIEDLVQNIEQKITLLQSLIDMPIKACKESYPKSEELRRSYCFSIGKEKVCRLSDLRGHDLREFNTKMEEMISECVKSQDEQGN</sequence>
<evidence type="ECO:0000256" key="2">
    <source>
        <dbReference type="ARBA" id="ARBA00009370"/>
    </source>
</evidence>
<dbReference type="GO" id="GO:0009003">
    <property type="term" value="F:signal peptidase activity"/>
    <property type="evidence" value="ECO:0007669"/>
    <property type="project" value="UniProtKB-EC"/>
</dbReference>
<dbReference type="Gene3D" id="2.10.109.10">
    <property type="entry name" value="Umud Fragment, subunit A"/>
    <property type="match status" value="1"/>
</dbReference>
<feature type="active site" evidence="5">
    <location>
        <position position="81"/>
    </location>
</feature>
<dbReference type="Proteomes" id="UP000176609">
    <property type="component" value="Unassembled WGS sequence"/>
</dbReference>
<dbReference type="AlphaFoldDB" id="A0A1F6AM44"/>
<dbReference type="InterPro" id="IPR019757">
    <property type="entry name" value="Pept_S26A_signal_pept_1_Lys-AS"/>
</dbReference>
<comment type="similarity">
    <text evidence="2 6">Belongs to the peptidase S26 family.</text>
</comment>
<organism evidence="8 9">
    <name type="scientific">Candidatus Gottesmanbacteria bacterium RIFCSPLOWO2_01_FULL_39_12b</name>
    <dbReference type="NCBI Taxonomy" id="1798388"/>
    <lineage>
        <taxon>Bacteria</taxon>
        <taxon>Candidatus Gottesmaniibacteriota</taxon>
    </lineage>
</organism>
<dbReference type="GO" id="GO:0016020">
    <property type="term" value="C:membrane"/>
    <property type="evidence" value="ECO:0007669"/>
    <property type="project" value="UniProtKB-SubCell"/>
</dbReference>
<reference evidence="8 9" key="1">
    <citation type="journal article" date="2016" name="Nat. Commun.">
        <title>Thousands of microbial genomes shed light on interconnected biogeochemical processes in an aquifer system.</title>
        <authorList>
            <person name="Anantharaman K."/>
            <person name="Brown C.T."/>
            <person name="Hug L.A."/>
            <person name="Sharon I."/>
            <person name="Castelle C.J."/>
            <person name="Probst A.J."/>
            <person name="Thomas B.C."/>
            <person name="Singh A."/>
            <person name="Wilkins M.J."/>
            <person name="Karaoz U."/>
            <person name="Brodie E.L."/>
            <person name="Williams K.H."/>
            <person name="Hubbard S.S."/>
            <person name="Banfield J.F."/>
        </authorList>
    </citation>
    <scope>NUCLEOTIDE SEQUENCE [LARGE SCALE GENOMIC DNA]</scope>
</reference>
<dbReference type="InterPro" id="IPR019758">
    <property type="entry name" value="Pept_S26A_signal_pept_1_CS"/>
</dbReference>
<comment type="caution">
    <text evidence="8">The sequence shown here is derived from an EMBL/GenBank/DDBJ whole genome shotgun (WGS) entry which is preliminary data.</text>
</comment>
<dbReference type="PROSITE" id="PS00761">
    <property type="entry name" value="SPASE_I_3"/>
    <property type="match status" value="1"/>
</dbReference>
<evidence type="ECO:0000256" key="6">
    <source>
        <dbReference type="RuleBase" id="RU362042"/>
    </source>
</evidence>
<dbReference type="CDD" id="cd06530">
    <property type="entry name" value="S26_SPase_I"/>
    <property type="match status" value="1"/>
</dbReference>
<dbReference type="PANTHER" id="PTHR43390:SF1">
    <property type="entry name" value="CHLOROPLAST PROCESSING PEPTIDASE"/>
    <property type="match status" value="1"/>
</dbReference>
<dbReference type="EMBL" id="MFJR01000015">
    <property type="protein sequence ID" value="OGG25766.1"/>
    <property type="molecule type" value="Genomic_DNA"/>
</dbReference>
<evidence type="ECO:0000256" key="1">
    <source>
        <dbReference type="ARBA" id="ARBA00000677"/>
    </source>
</evidence>
<feature type="transmembrane region" description="Helical" evidence="6">
    <location>
        <begin position="23"/>
        <end position="43"/>
    </location>
</feature>
<dbReference type="PROSITE" id="PS00760">
    <property type="entry name" value="SPASE_I_2"/>
    <property type="match status" value="1"/>
</dbReference>
<feature type="active site" evidence="5">
    <location>
        <position position="126"/>
    </location>
</feature>
<keyword evidence="6" id="KW-0645">Protease</keyword>
<evidence type="ECO:0000256" key="5">
    <source>
        <dbReference type="PIRSR" id="PIRSR600223-1"/>
    </source>
</evidence>
<comment type="catalytic activity">
    <reaction evidence="1 6">
        <text>Cleavage of hydrophobic, N-terminal signal or leader sequences from secreted and periplasmic proteins.</text>
        <dbReference type="EC" id="3.4.21.89"/>
    </reaction>
</comment>
<feature type="domain" description="Peptidase S26" evidence="7">
    <location>
        <begin position="77"/>
        <end position="211"/>
    </location>
</feature>
<evidence type="ECO:0000256" key="4">
    <source>
        <dbReference type="ARBA" id="ARBA00022801"/>
    </source>
</evidence>
<protein>
    <recommendedName>
        <fullName evidence="3 6">Signal peptidase I</fullName>
        <ecNumber evidence="3 6">3.4.21.89</ecNumber>
    </recommendedName>
</protein>
<dbReference type="GO" id="GO:0004252">
    <property type="term" value="F:serine-type endopeptidase activity"/>
    <property type="evidence" value="ECO:0007669"/>
    <property type="project" value="InterPro"/>
</dbReference>
<dbReference type="InterPro" id="IPR000223">
    <property type="entry name" value="Pept_S26A_signal_pept_1"/>
</dbReference>
<accession>A0A1F6AM44</accession>
<keyword evidence="6" id="KW-1133">Transmembrane helix</keyword>
<gene>
    <name evidence="8" type="ORF">A2960_05495</name>
</gene>
<comment type="subcellular location">
    <subcellularLocation>
        <location evidence="6">Membrane</location>
        <topology evidence="6">Single-pass type II membrane protein</topology>
    </subcellularLocation>
</comment>
<dbReference type="Pfam" id="PF10502">
    <property type="entry name" value="Peptidase_S26"/>
    <property type="match status" value="1"/>
</dbReference>
<evidence type="ECO:0000259" key="7">
    <source>
        <dbReference type="Pfam" id="PF10502"/>
    </source>
</evidence>
<dbReference type="InterPro" id="IPR036286">
    <property type="entry name" value="LexA/Signal_pep-like_sf"/>
</dbReference>
<proteinExistence type="inferred from homology"/>
<dbReference type="GO" id="GO:0006465">
    <property type="term" value="P:signal peptide processing"/>
    <property type="evidence" value="ECO:0007669"/>
    <property type="project" value="InterPro"/>
</dbReference>
<dbReference type="PRINTS" id="PR00727">
    <property type="entry name" value="LEADERPTASE"/>
</dbReference>
<dbReference type="PANTHER" id="PTHR43390">
    <property type="entry name" value="SIGNAL PEPTIDASE I"/>
    <property type="match status" value="1"/>
</dbReference>
<keyword evidence="6" id="KW-0812">Transmembrane</keyword>